<name>D2W0H7_NAEGR</name>
<dbReference type="Proteomes" id="UP000006671">
    <property type="component" value="Unassembled WGS sequence"/>
</dbReference>
<feature type="transmembrane region" description="Helical" evidence="2">
    <location>
        <begin position="53"/>
        <end position="79"/>
    </location>
</feature>
<feature type="transmembrane region" description="Helical" evidence="2">
    <location>
        <begin position="393"/>
        <end position="418"/>
    </location>
</feature>
<evidence type="ECO:0000313" key="3">
    <source>
        <dbReference type="EMBL" id="EFC37480.1"/>
    </source>
</evidence>
<reference evidence="3 4" key="1">
    <citation type="journal article" date="2010" name="Cell">
        <title>The genome of Naegleria gruberi illuminates early eukaryotic versatility.</title>
        <authorList>
            <person name="Fritz-Laylin L.K."/>
            <person name="Prochnik S.E."/>
            <person name="Ginger M.L."/>
            <person name="Dacks J.B."/>
            <person name="Carpenter M.L."/>
            <person name="Field M.C."/>
            <person name="Kuo A."/>
            <person name="Paredez A."/>
            <person name="Chapman J."/>
            <person name="Pham J."/>
            <person name="Shu S."/>
            <person name="Neupane R."/>
            <person name="Cipriano M."/>
            <person name="Mancuso J."/>
            <person name="Tu H."/>
            <person name="Salamov A."/>
            <person name="Lindquist E."/>
            <person name="Shapiro H."/>
            <person name="Lucas S."/>
            <person name="Grigoriev I.V."/>
            <person name="Cande W.Z."/>
            <person name="Fulton C."/>
            <person name="Rokhsar D.S."/>
            <person name="Dawson S.C."/>
        </authorList>
    </citation>
    <scope>NUCLEOTIDE SEQUENCE [LARGE SCALE GENOMIC DNA]</scope>
    <source>
        <strain evidence="3 4">NEG-M</strain>
    </source>
</reference>
<dbReference type="Gene3D" id="3.30.70.1230">
    <property type="entry name" value="Nucleotide cyclase"/>
    <property type="match status" value="1"/>
</dbReference>
<keyword evidence="2" id="KW-1133">Transmembrane helix</keyword>
<keyword evidence="4" id="KW-1185">Reference proteome</keyword>
<dbReference type="InParanoid" id="D2W0H7"/>
<keyword evidence="2" id="KW-0812">Transmembrane</keyword>
<dbReference type="EMBL" id="GG738918">
    <property type="protein sequence ID" value="EFC37480.1"/>
    <property type="molecule type" value="Genomic_DNA"/>
</dbReference>
<evidence type="ECO:0000256" key="1">
    <source>
        <dbReference type="SAM" id="MobiDB-lite"/>
    </source>
</evidence>
<dbReference type="InterPro" id="IPR029787">
    <property type="entry name" value="Nucleotide_cyclase"/>
</dbReference>
<gene>
    <name evidence="3" type="ORF">NAEGRDRAFT_74863</name>
</gene>
<organism evidence="4">
    <name type="scientific">Naegleria gruberi</name>
    <name type="common">Amoeba</name>
    <dbReference type="NCBI Taxonomy" id="5762"/>
    <lineage>
        <taxon>Eukaryota</taxon>
        <taxon>Discoba</taxon>
        <taxon>Heterolobosea</taxon>
        <taxon>Tetramitia</taxon>
        <taxon>Eutetramitia</taxon>
        <taxon>Vahlkampfiidae</taxon>
        <taxon>Naegleria</taxon>
    </lineage>
</organism>
<accession>D2W0H7</accession>
<keyword evidence="2" id="KW-0472">Membrane</keyword>
<dbReference type="KEGG" id="ngr:NAEGRDRAFT_74863"/>
<evidence type="ECO:0000313" key="4">
    <source>
        <dbReference type="Proteomes" id="UP000006671"/>
    </source>
</evidence>
<feature type="region of interest" description="Disordered" evidence="1">
    <location>
        <begin position="488"/>
        <end position="549"/>
    </location>
</feature>
<feature type="compositionally biased region" description="Low complexity" evidence="1">
    <location>
        <begin position="531"/>
        <end position="541"/>
    </location>
</feature>
<feature type="region of interest" description="Disordered" evidence="1">
    <location>
        <begin position="1"/>
        <end position="35"/>
    </location>
</feature>
<dbReference type="VEuPathDB" id="AmoebaDB:NAEGRDRAFT_74863"/>
<dbReference type="SUPFAM" id="SSF55073">
    <property type="entry name" value="Nucleotide cyclase"/>
    <property type="match status" value="1"/>
</dbReference>
<protein>
    <submittedName>
        <fullName evidence="3">Predicted protein</fullName>
    </submittedName>
</protein>
<dbReference type="RefSeq" id="XP_002670224.1">
    <property type="nucleotide sequence ID" value="XM_002670178.1"/>
</dbReference>
<dbReference type="GeneID" id="8861034"/>
<proteinExistence type="predicted"/>
<dbReference type="AlphaFoldDB" id="D2W0H7"/>
<evidence type="ECO:0000256" key="2">
    <source>
        <dbReference type="SAM" id="Phobius"/>
    </source>
</evidence>
<sequence length="817" mass="92528">MSSFKISKVVPQDSELHTPNHPEAQQHQDDEESYQESEGDISKKIRFCGSIKFWLILIISLIVTITVLLLVAISLSSFVPSIVEMSQNLRTSEFKEIITFTEQTFREVSIASDSITYQLVKTLDFNNYDEAELLTFQGFKTEWKYHQGLIVTSYIGDNLGRCFGVINWGGQPTLLNITTANQQLYTCHNFDQLDYCNRSSTPDEVLGFFDLSNLVEACDSSPGAQIYTKSYIDATMPQFTFISLLNCLKPSGPVNGGHQFEHYFGFDLSVETVSKFLSKKTKEVSGSKSFIVEIDTSFLVAIDDPAVSLADIEGSNIKRVEYLQLTNPRFSPITTEMVARGMTNLKTVIPKCNSRALFDFNDDYVSMYRLCTESKLDWMIIFAVPKWNYIRSIIISFIASVGGAIIIMGIGLIVSVLVSIKIVKPFYNLIELFESVAHMDLDDLNILSSSFTEVKHLQGQFTQMVGRIKLYRAFIPAHLLSQLEHRNENALEPGDKQKSVSTIRPDKSNRGFGEKQQSSHFSFSKSDHSSSYHSHSHNTSSMKNTSSRRKKYSQNVDMFSLHLVKKKITILCCHLEGLSELLKMSDTTIGSDIIVRMLSDVFDHVNALCRTSGGHVGAFENDCITISYNASSNQDKHQEKAAQGCLFLIEKLNTTKQGKWPSVLGSSHQTKEIMSLLNFRFAILYNEVCCGNIGTNEMKNFAIISSARTNFEIMLETTKRLGLSVVITERLQKAIKGSFNTRLVDEKSLLHEEVYTSPILSDINGNNEYEEMRIYELGENIANNMMDEWMYELQEKERKERWNVNMNQPLIDIVNSK</sequence>
<feature type="compositionally biased region" description="Basic and acidic residues" evidence="1">
    <location>
        <begin position="488"/>
        <end position="513"/>
    </location>
</feature>
<feature type="compositionally biased region" description="Basic and acidic residues" evidence="1">
    <location>
        <begin position="14"/>
        <end position="28"/>
    </location>
</feature>